<keyword evidence="1" id="KW-0472">Membrane</keyword>
<feature type="transmembrane region" description="Helical" evidence="1">
    <location>
        <begin position="12"/>
        <end position="35"/>
    </location>
</feature>
<dbReference type="PANTHER" id="PTHR37305:SF1">
    <property type="entry name" value="MEMBRANE PROTEIN"/>
    <property type="match status" value="1"/>
</dbReference>
<feature type="transmembrane region" description="Helical" evidence="1">
    <location>
        <begin position="286"/>
        <end position="309"/>
    </location>
</feature>
<dbReference type="Proteomes" id="UP001619911">
    <property type="component" value="Unassembled WGS sequence"/>
</dbReference>
<evidence type="ECO:0000313" key="2">
    <source>
        <dbReference type="EMBL" id="MFK2824473.1"/>
    </source>
</evidence>
<feature type="transmembrane region" description="Helical" evidence="1">
    <location>
        <begin position="154"/>
        <end position="181"/>
    </location>
</feature>
<feature type="transmembrane region" description="Helical" evidence="1">
    <location>
        <begin position="235"/>
        <end position="256"/>
    </location>
</feature>
<evidence type="ECO:0000313" key="3">
    <source>
        <dbReference type="Proteomes" id="UP001619911"/>
    </source>
</evidence>
<dbReference type="Pfam" id="PF12679">
    <property type="entry name" value="ABC2_membrane_2"/>
    <property type="match status" value="1"/>
</dbReference>
<comment type="caution">
    <text evidence="2">The sequence shown here is derived from an EMBL/GenBank/DDBJ whole genome shotgun (WGS) entry which is preliminary data.</text>
</comment>
<keyword evidence="1" id="KW-1133">Transmembrane helix</keyword>
<accession>A0ABW8I4U4</accession>
<keyword evidence="1" id="KW-0812">Transmembrane</keyword>
<organism evidence="2 3">
    <name type="scientific">Bacillus lumedeiriae</name>
    <dbReference type="NCBI Taxonomy" id="3058829"/>
    <lineage>
        <taxon>Bacteria</taxon>
        <taxon>Bacillati</taxon>
        <taxon>Bacillota</taxon>
        <taxon>Bacilli</taxon>
        <taxon>Bacillales</taxon>
        <taxon>Bacillaceae</taxon>
        <taxon>Bacillus</taxon>
    </lineage>
</organism>
<sequence>MVRLIQNEWIKIFKRPGTYVMIGLLILMAGVFAGFTKYDESKQKEIQNWQQVVKAENAAYEQQLKEVSNLSKDRKEYLQGQIKVNEYRIEHNVPANTKTNVFSFIEEGSDLLSFAGLFMIIIAAGIVASEYTWGTIKLLLIRPISRTNILFSKYAAVFLFGLFMISVLFLVSALIGVVLFGTSGESVHLAYEGGKVVEQSMILYLLKIYLLKSVDVFMLAAMAFMISAVFRSSSLAIGISLFLLFIGTNATMIIAMKYEWAKYLLFANTNLLQFENGQTLVDGMTLSFSITVLAVYYIIFQLLAFVTFAKRDVAA</sequence>
<feature type="transmembrane region" description="Helical" evidence="1">
    <location>
        <begin position="111"/>
        <end position="133"/>
    </location>
</feature>
<reference evidence="2 3" key="1">
    <citation type="submission" date="2023-07" db="EMBL/GenBank/DDBJ databases">
        <title>Bacillus lucianemedeirus sp. nov, a new species isolated from an immunobiological production facility.</title>
        <authorList>
            <person name="Costa L.V."/>
            <person name="Miranda R.V.S.L."/>
            <person name="Brandao M.L.L."/>
            <person name="Reis C.M.F."/>
            <person name="Frazao A.M."/>
            <person name="Cruz F.V."/>
            <person name="Baio P.V.P."/>
            <person name="Veras J.F.C."/>
            <person name="Ramos J.N."/>
            <person name="Vieira V."/>
        </authorList>
    </citation>
    <scope>NUCLEOTIDE SEQUENCE [LARGE SCALE GENOMIC DNA]</scope>
    <source>
        <strain evidence="2 3">B190/17</strain>
    </source>
</reference>
<gene>
    <name evidence="2" type="ORF">QYG89_02010</name>
</gene>
<dbReference type="EMBL" id="JAUIYO010000001">
    <property type="protein sequence ID" value="MFK2824473.1"/>
    <property type="molecule type" value="Genomic_DNA"/>
</dbReference>
<proteinExistence type="predicted"/>
<feature type="transmembrane region" description="Helical" evidence="1">
    <location>
        <begin position="201"/>
        <end position="223"/>
    </location>
</feature>
<protein>
    <submittedName>
        <fullName evidence="2">ABC transporter permease</fullName>
    </submittedName>
</protein>
<dbReference type="PANTHER" id="PTHR37305">
    <property type="entry name" value="INTEGRAL MEMBRANE PROTEIN-RELATED"/>
    <property type="match status" value="1"/>
</dbReference>
<dbReference type="RefSeq" id="WP_404314024.1">
    <property type="nucleotide sequence ID" value="NZ_JAUIYO010000001.1"/>
</dbReference>
<name>A0ABW8I4U4_9BACI</name>
<evidence type="ECO:0000256" key="1">
    <source>
        <dbReference type="SAM" id="Phobius"/>
    </source>
</evidence>
<keyword evidence="3" id="KW-1185">Reference proteome</keyword>